<reference evidence="4" key="1">
    <citation type="journal article" date="2020" name="Nature">
        <title>Giant virus diversity and host interactions through global metagenomics.</title>
        <authorList>
            <person name="Schulz F."/>
            <person name="Roux S."/>
            <person name="Paez-Espino D."/>
            <person name="Jungbluth S."/>
            <person name="Walsh D.A."/>
            <person name="Denef V.J."/>
            <person name="McMahon K.D."/>
            <person name="Konstantinidis K.T."/>
            <person name="Eloe-Fadrosh E.A."/>
            <person name="Kyrpides N.C."/>
            <person name="Woyke T."/>
        </authorList>
    </citation>
    <scope>NUCLEOTIDE SEQUENCE</scope>
    <source>
        <strain evidence="4">GVMAG-M-3300009181-41</strain>
    </source>
</reference>
<dbReference type="InterPro" id="IPR016193">
    <property type="entry name" value="Cytidine_deaminase-like"/>
</dbReference>
<accession>A0A6C0F9E7</accession>
<organism evidence="4">
    <name type="scientific">viral metagenome</name>
    <dbReference type="NCBI Taxonomy" id="1070528"/>
    <lineage>
        <taxon>unclassified sequences</taxon>
        <taxon>metagenomes</taxon>
        <taxon>organismal metagenomes</taxon>
    </lineage>
</organism>
<keyword evidence="2" id="KW-0862">Zinc</keyword>
<feature type="domain" description="CMP/dCMP-type deaminase" evidence="3">
    <location>
        <begin position="30"/>
        <end position="108"/>
    </location>
</feature>
<dbReference type="Pfam" id="PF00383">
    <property type="entry name" value="dCMP_cyt_deam_1"/>
    <property type="match status" value="1"/>
</dbReference>
<dbReference type="SUPFAM" id="SSF53927">
    <property type="entry name" value="Cytidine deaminase-like"/>
    <property type="match status" value="1"/>
</dbReference>
<proteinExistence type="predicted"/>
<dbReference type="GO" id="GO:0008270">
    <property type="term" value="F:zinc ion binding"/>
    <property type="evidence" value="ECO:0007669"/>
    <property type="project" value="InterPro"/>
</dbReference>
<dbReference type="PROSITE" id="PS00903">
    <property type="entry name" value="CYT_DCMP_DEAMINASES_1"/>
    <property type="match status" value="1"/>
</dbReference>
<dbReference type="InterPro" id="IPR002125">
    <property type="entry name" value="CMP_dCMP_dom"/>
</dbReference>
<dbReference type="InterPro" id="IPR016192">
    <property type="entry name" value="APOBEC/CMP_deaminase_Zn-bd"/>
</dbReference>
<evidence type="ECO:0000256" key="1">
    <source>
        <dbReference type="ARBA" id="ARBA00022723"/>
    </source>
</evidence>
<keyword evidence="1" id="KW-0479">Metal-binding</keyword>
<evidence type="ECO:0000259" key="3">
    <source>
        <dbReference type="Pfam" id="PF00383"/>
    </source>
</evidence>
<sequence>MECIQPTAMSTTMENRRPDVLPHNIHYHQAVIMKRNKVLAIGHNGVGSRSKGCGYSRQTIHAERAVVKNLGDTSLLRGATLIVYRYNAHDKLLNSKPCDECQIFLEKCMKQYGLSKVIYSVEA</sequence>
<evidence type="ECO:0000313" key="4">
    <source>
        <dbReference type="EMBL" id="QHT35795.1"/>
    </source>
</evidence>
<dbReference type="AlphaFoldDB" id="A0A6C0F9E7"/>
<dbReference type="GO" id="GO:0016787">
    <property type="term" value="F:hydrolase activity"/>
    <property type="evidence" value="ECO:0007669"/>
    <property type="project" value="InterPro"/>
</dbReference>
<name>A0A6C0F9E7_9ZZZZ</name>
<evidence type="ECO:0000256" key="2">
    <source>
        <dbReference type="ARBA" id="ARBA00022833"/>
    </source>
</evidence>
<dbReference type="EMBL" id="MN739026">
    <property type="protein sequence ID" value="QHT35795.1"/>
    <property type="molecule type" value="Genomic_DNA"/>
</dbReference>
<dbReference type="Gene3D" id="3.40.140.10">
    <property type="entry name" value="Cytidine Deaminase, domain 2"/>
    <property type="match status" value="1"/>
</dbReference>
<protein>
    <recommendedName>
        <fullName evidence="3">CMP/dCMP-type deaminase domain-containing protein</fullName>
    </recommendedName>
</protein>